<dbReference type="AlphaFoldDB" id="M1MWB7"/>
<evidence type="ECO:0000256" key="5">
    <source>
        <dbReference type="ARBA" id="ARBA00022741"/>
    </source>
</evidence>
<dbReference type="eggNOG" id="COG1132">
    <property type="taxonomic scope" value="Bacteria"/>
</dbReference>
<accession>M1MWB7</accession>
<feature type="transmembrane region" description="Helical" evidence="9">
    <location>
        <begin position="288"/>
        <end position="309"/>
    </location>
</feature>
<dbReference type="SUPFAM" id="SSF90123">
    <property type="entry name" value="ABC transporter transmembrane region"/>
    <property type="match status" value="1"/>
</dbReference>
<feature type="domain" description="ABC transmembrane type-1" evidence="11">
    <location>
        <begin position="51"/>
        <end position="344"/>
    </location>
</feature>
<feature type="transmembrane region" description="Helical" evidence="9">
    <location>
        <begin position="50"/>
        <end position="71"/>
    </location>
</feature>
<dbReference type="KEGG" id="csr:Cspa_c51500"/>
<dbReference type="InterPro" id="IPR011527">
    <property type="entry name" value="ABC1_TM_dom"/>
</dbReference>
<dbReference type="InterPro" id="IPR036640">
    <property type="entry name" value="ABC1_TM_sf"/>
</dbReference>
<keyword evidence="13" id="KW-1185">Reference proteome</keyword>
<keyword evidence="6" id="KW-0067">ATP-binding</keyword>
<dbReference type="GO" id="GO:0015421">
    <property type="term" value="F:ABC-type oligopeptide transporter activity"/>
    <property type="evidence" value="ECO:0007669"/>
    <property type="project" value="TreeGrafter"/>
</dbReference>
<evidence type="ECO:0000256" key="9">
    <source>
        <dbReference type="SAM" id="Phobius"/>
    </source>
</evidence>
<dbReference type="PANTHER" id="PTHR43394:SF1">
    <property type="entry name" value="ATP-BINDING CASSETTE SUB-FAMILY B MEMBER 10, MITOCHONDRIAL"/>
    <property type="match status" value="1"/>
</dbReference>
<dbReference type="GO" id="GO:0005886">
    <property type="term" value="C:plasma membrane"/>
    <property type="evidence" value="ECO:0007669"/>
    <property type="project" value="UniProtKB-SubCell"/>
</dbReference>
<dbReference type="PROSITE" id="PS50893">
    <property type="entry name" value="ABC_TRANSPORTER_2"/>
    <property type="match status" value="1"/>
</dbReference>
<evidence type="ECO:0000256" key="6">
    <source>
        <dbReference type="ARBA" id="ARBA00022840"/>
    </source>
</evidence>
<evidence type="ECO:0000256" key="7">
    <source>
        <dbReference type="ARBA" id="ARBA00022989"/>
    </source>
</evidence>
<evidence type="ECO:0000256" key="4">
    <source>
        <dbReference type="ARBA" id="ARBA00022692"/>
    </source>
</evidence>
<evidence type="ECO:0000259" key="11">
    <source>
        <dbReference type="PROSITE" id="PS50929"/>
    </source>
</evidence>
<dbReference type="OrthoDB" id="9762778at2"/>
<dbReference type="CDD" id="cd03254">
    <property type="entry name" value="ABCC_Glucan_exporter_like"/>
    <property type="match status" value="1"/>
</dbReference>
<dbReference type="SMART" id="SM00382">
    <property type="entry name" value="AAA"/>
    <property type="match status" value="1"/>
</dbReference>
<evidence type="ECO:0000256" key="3">
    <source>
        <dbReference type="ARBA" id="ARBA00022475"/>
    </source>
</evidence>
<keyword evidence="2" id="KW-0813">Transport</keyword>
<dbReference type="PROSITE" id="PS50929">
    <property type="entry name" value="ABC_TM1F"/>
    <property type="match status" value="1"/>
</dbReference>
<comment type="subcellular location">
    <subcellularLocation>
        <location evidence="1">Cell membrane</location>
        <topology evidence="1">Multi-pass membrane protein</topology>
    </subcellularLocation>
</comment>
<keyword evidence="8 9" id="KW-0472">Membrane</keyword>
<dbReference type="Gene3D" id="1.20.1560.10">
    <property type="entry name" value="ABC transporter type 1, transmembrane domain"/>
    <property type="match status" value="1"/>
</dbReference>
<dbReference type="Pfam" id="PF00664">
    <property type="entry name" value="ABC_membrane"/>
    <property type="match status" value="1"/>
</dbReference>
<dbReference type="InterPro" id="IPR027417">
    <property type="entry name" value="P-loop_NTPase"/>
</dbReference>
<evidence type="ECO:0000256" key="2">
    <source>
        <dbReference type="ARBA" id="ARBA00022448"/>
    </source>
</evidence>
<dbReference type="PROSITE" id="PS00211">
    <property type="entry name" value="ABC_TRANSPORTER_1"/>
    <property type="match status" value="1"/>
</dbReference>
<dbReference type="EMBL" id="CP004121">
    <property type="protein sequence ID" value="AGF58901.1"/>
    <property type="molecule type" value="Genomic_DNA"/>
</dbReference>
<sequence>MSEKKPASRGRGPMGMGGGMGAMAGGEKAKNFKSTMLTLFSYMSEFKGRIIVVIIFAIFSSIFSIVGPKILGKATTKLFEGLIAWSMGLNLLTDFDYIRNCILLLVFLYIISSVFAYVQAYIMSGVSMKITYRFRKDISEKINKLPLKYFDTRTHGEVLSRITNDVDTLSQTLNQSLTQLITSTTTVIGVLVMMLSISPLLTLVAFLTIPLSGGLIVSVAKKSQKYFKTQQEYIGHMNGHIEEIYSGHNVVQVFNGEEEAISKFEKLNEEVYDSAWKSQFLSGMMMPIMTFVGNIGYVLVCILGGYLAAKKTIDVGDVQAFIQYIRSFNQPIAQLANISNTLQSTAAAAERVFEFLGEEEQTPEAESPIKLDKVIGNVEFKNVKFGYNDDKIIINNFSSIIKAGQKVAIVGPTGAGKSTIIKLLMRFYDINSGAILVDNHNINDFTRNDLRSMFGMVLQDTWLYNASILDNIKYGNFDATHEQIIKASKAAHCDEFIRALPDGYDLILNEEASNISQGQKQLLTIARTILADPKILILDEATSSVDTRTEVLIQKAMDNLMSNRTSFVIAHRLSTIKNADVILVMKDGDIIEQGNHETLLKANGFYSGLYKSQFENS</sequence>
<evidence type="ECO:0000259" key="10">
    <source>
        <dbReference type="PROSITE" id="PS50893"/>
    </source>
</evidence>
<dbReference type="Pfam" id="PF00005">
    <property type="entry name" value="ABC_tran"/>
    <property type="match status" value="1"/>
</dbReference>
<keyword evidence="3" id="KW-1003">Cell membrane</keyword>
<dbReference type="PANTHER" id="PTHR43394">
    <property type="entry name" value="ATP-DEPENDENT PERMEASE MDL1, MITOCHONDRIAL"/>
    <property type="match status" value="1"/>
</dbReference>
<reference evidence="12 13" key="1">
    <citation type="submission" date="2013-02" db="EMBL/GenBank/DDBJ databases">
        <title>Genome sequence of Clostridium saccharoperbutylacetonicum N1-4(HMT).</title>
        <authorList>
            <person name="Poehlein A."/>
            <person name="Daniel R."/>
        </authorList>
    </citation>
    <scope>NUCLEOTIDE SEQUENCE [LARGE SCALE GENOMIC DNA]</scope>
    <source>
        <strain evidence="13">N1-4(HMT)</strain>
    </source>
</reference>
<organism evidence="12 13">
    <name type="scientific">Clostridium saccharoperbutylacetonicum N1-4(HMT)</name>
    <dbReference type="NCBI Taxonomy" id="931276"/>
    <lineage>
        <taxon>Bacteria</taxon>
        <taxon>Bacillati</taxon>
        <taxon>Bacillota</taxon>
        <taxon>Clostridia</taxon>
        <taxon>Eubacteriales</taxon>
        <taxon>Clostridiaceae</taxon>
        <taxon>Clostridium</taxon>
    </lineage>
</organism>
<dbReference type="InterPro" id="IPR017871">
    <property type="entry name" value="ABC_transporter-like_CS"/>
</dbReference>
<evidence type="ECO:0000256" key="1">
    <source>
        <dbReference type="ARBA" id="ARBA00004651"/>
    </source>
</evidence>
<keyword evidence="5" id="KW-0547">Nucleotide-binding</keyword>
<feature type="domain" description="ABC transporter" evidence="10">
    <location>
        <begin position="378"/>
        <end position="612"/>
    </location>
</feature>
<keyword evidence="7 9" id="KW-1133">Transmembrane helix</keyword>
<dbReference type="GO" id="GO:0005524">
    <property type="term" value="F:ATP binding"/>
    <property type="evidence" value="ECO:0007669"/>
    <property type="project" value="UniProtKB-KW"/>
</dbReference>
<dbReference type="InterPro" id="IPR003593">
    <property type="entry name" value="AAA+_ATPase"/>
</dbReference>
<dbReference type="FunFam" id="1.20.1560.10:FF:000011">
    <property type="entry name" value="Multidrug ABC transporter ATP-binding protein"/>
    <property type="match status" value="1"/>
</dbReference>
<dbReference type="PATRIC" id="fig|931276.5.peg.5202"/>
<feature type="transmembrane region" description="Helical" evidence="9">
    <location>
        <begin position="97"/>
        <end position="118"/>
    </location>
</feature>
<dbReference type="RefSeq" id="WP_015395209.1">
    <property type="nucleotide sequence ID" value="NC_020291.1"/>
</dbReference>
<dbReference type="SUPFAM" id="SSF52540">
    <property type="entry name" value="P-loop containing nucleoside triphosphate hydrolases"/>
    <property type="match status" value="1"/>
</dbReference>
<dbReference type="FunFam" id="3.40.50.300:FF:000287">
    <property type="entry name" value="Multidrug ABC transporter ATP-binding protein"/>
    <property type="match status" value="1"/>
</dbReference>
<dbReference type="HOGENOM" id="CLU_000604_84_4_9"/>
<keyword evidence="4 9" id="KW-0812">Transmembrane</keyword>
<dbReference type="InterPro" id="IPR039421">
    <property type="entry name" value="Type_1_exporter"/>
</dbReference>
<evidence type="ECO:0000256" key="8">
    <source>
        <dbReference type="ARBA" id="ARBA00023136"/>
    </source>
</evidence>
<proteinExistence type="predicted"/>
<dbReference type="STRING" id="36745.CLSAP_49030"/>
<dbReference type="InterPro" id="IPR003439">
    <property type="entry name" value="ABC_transporter-like_ATP-bd"/>
</dbReference>
<evidence type="ECO:0000313" key="13">
    <source>
        <dbReference type="Proteomes" id="UP000011728"/>
    </source>
</evidence>
<dbReference type="Proteomes" id="UP000011728">
    <property type="component" value="Chromosome"/>
</dbReference>
<gene>
    <name evidence="12" type="ORF">Cspa_c51500</name>
</gene>
<name>M1MWB7_9CLOT</name>
<evidence type="ECO:0000313" key="12">
    <source>
        <dbReference type="EMBL" id="AGF58901.1"/>
    </source>
</evidence>
<dbReference type="GO" id="GO:0016887">
    <property type="term" value="F:ATP hydrolysis activity"/>
    <property type="evidence" value="ECO:0007669"/>
    <property type="project" value="InterPro"/>
</dbReference>
<dbReference type="Gene3D" id="3.40.50.300">
    <property type="entry name" value="P-loop containing nucleotide triphosphate hydrolases"/>
    <property type="match status" value="1"/>
</dbReference>
<dbReference type="CDD" id="cd18547">
    <property type="entry name" value="ABC_6TM_Tm288_like"/>
    <property type="match status" value="1"/>
</dbReference>
<protein>
    <submittedName>
        <fullName evidence="12">ABC-type multidrug transport system, ATPase and permease components</fullName>
    </submittedName>
</protein>